<protein>
    <submittedName>
        <fullName evidence="3">GAF domain-containing protein</fullName>
    </submittedName>
</protein>
<dbReference type="Gene3D" id="3.30.450.40">
    <property type="match status" value="1"/>
</dbReference>
<dbReference type="PANTHER" id="PTHR33744">
    <property type="entry name" value="CARBOHYDRATE DIACID REGULATOR"/>
    <property type="match status" value="1"/>
</dbReference>
<organism evidence="3 4">
    <name type="scientific">Bacillus timonensis</name>
    <dbReference type="NCBI Taxonomy" id="1033734"/>
    <lineage>
        <taxon>Bacteria</taxon>
        <taxon>Bacillati</taxon>
        <taxon>Bacillota</taxon>
        <taxon>Bacilli</taxon>
        <taxon>Bacillales</taxon>
        <taxon>Bacillaceae</taxon>
        <taxon>Bacillus</taxon>
    </lineage>
</organism>
<dbReference type="PANTHER" id="PTHR33744:SF1">
    <property type="entry name" value="DNA-BINDING TRANSCRIPTIONAL ACTIVATOR ADER"/>
    <property type="match status" value="1"/>
</dbReference>
<accession>A0A4S3PV99</accession>
<feature type="domain" description="GAF" evidence="2">
    <location>
        <begin position="154"/>
        <end position="314"/>
    </location>
</feature>
<dbReference type="InterPro" id="IPR051448">
    <property type="entry name" value="CdaR-like_regulators"/>
</dbReference>
<proteinExistence type="inferred from homology"/>
<dbReference type="AlphaFoldDB" id="A0A4S3PV99"/>
<evidence type="ECO:0000313" key="4">
    <source>
        <dbReference type="Proteomes" id="UP000306477"/>
    </source>
</evidence>
<dbReference type="InterPro" id="IPR042070">
    <property type="entry name" value="PucR_C-HTH_sf"/>
</dbReference>
<comment type="caution">
    <text evidence="3">The sequence shown here is derived from an EMBL/GenBank/DDBJ whole genome shotgun (WGS) entry which is preliminary data.</text>
</comment>
<dbReference type="InterPro" id="IPR003018">
    <property type="entry name" value="GAF"/>
</dbReference>
<evidence type="ECO:0000313" key="3">
    <source>
        <dbReference type="EMBL" id="THE13326.1"/>
    </source>
</evidence>
<gene>
    <name evidence="3" type="ORF">E1I69_08255</name>
</gene>
<dbReference type="Proteomes" id="UP000306477">
    <property type="component" value="Unassembled WGS sequence"/>
</dbReference>
<dbReference type="Gene3D" id="1.10.10.2840">
    <property type="entry name" value="PucR C-terminal helix-turn-helix domain"/>
    <property type="match status" value="1"/>
</dbReference>
<dbReference type="Pfam" id="PF13556">
    <property type="entry name" value="HTH_30"/>
    <property type="match status" value="1"/>
</dbReference>
<name>A0A4S3PV99_9BACI</name>
<evidence type="ECO:0000259" key="2">
    <source>
        <dbReference type="SMART" id="SM00065"/>
    </source>
</evidence>
<dbReference type="InterPro" id="IPR041522">
    <property type="entry name" value="CdaR_GGDEF"/>
</dbReference>
<keyword evidence="4" id="KW-1185">Reference proteome</keyword>
<dbReference type="InterPro" id="IPR029016">
    <property type="entry name" value="GAF-like_dom_sf"/>
</dbReference>
<comment type="similarity">
    <text evidence="1">Belongs to the CdaR family.</text>
</comment>
<dbReference type="Pfam" id="PF17853">
    <property type="entry name" value="GGDEF_2"/>
    <property type="match status" value="1"/>
</dbReference>
<evidence type="ECO:0000256" key="1">
    <source>
        <dbReference type="ARBA" id="ARBA00006754"/>
    </source>
</evidence>
<reference evidence="3 4" key="1">
    <citation type="journal article" date="2019" name="Indoor Air">
        <title>Impacts of indoor surface finishes on bacterial viability.</title>
        <authorList>
            <person name="Hu J."/>
            <person name="Maamar S.B."/>
            <person name="Glawe A.J."/>
            <person name="Gottel N."/>
            <person name="Gilbert J.A."/>
            <person name="Hartmann E.M."/>
        </authorList>
    </citation>
    <scope>NUCLEOTIDE SEQUENCE [LARGE SCALE GENOMIC DNA]</scope>
    <source>
        <strain evidence="3 4">AF060A6</strain>
    </source>
</reference>
<dbReference type="EMBL" id="SLUB01000010">
    <property type="protein sequence ID" value="THE13326.1"/>
    <property type="molecule type" value="Genomic_DNA"/>
</dbReference>
<dbReference type="SMART" id="SM00065">
    <property type="entry name" value="GAF"/>
    <property type="match status" value="1"/>
</dbReference>
<dbReference type="InterPro" id="IPR025736">
    <property type="entry name" value="PucR_C-HTH_dom"/>
</dbReference>
<dbReference type="SUPFAM" id="SSF55781">
    <property type="entry name" value="GAF domain-like"/>
    <property type="match status" value="1"/>
</dbReference>
<dbReference type="Pfam" id="PF13185">
    <property type="entry name" value="GAF_2"/>
    <property type="match status" value="1"/>
</dbReference>
<sequence length="715" mass="82519">MYYITYIIQKKRNFLYKNVAEVRMITTQLLSFLEKGFKKCSYEIHVQKPHDTTFQLLHKKGMLKNENVNLLKLNKDDNYTIFTYEEDMYFSFSYMNGLQVLIRSNCITSPFDKKDLDYLYICFELLDAKNQIQAKDAELDVLIEGIRSVSSSLVLDELLENIVKNALSVIPVANGGYLQLYDPSEEVIITKTSVGFEPIIGNLRMNVGESITGMVFKEGKPLIYHSTEQIYKSMSDHSISPENLQIINSSSKGRVIQAIVSVPISIGDQRIGVMTMHQFDKKGRFTEGDVRLLQGFASQVAIAIQNARLYTEVNEKLQELSKRNEVHNALIKFSLQNKGLKTIVKEIGKMVNGKVSFYDYLENDWYHNQVNQKNDFSVDEISRIFKKRRQPVFVEIRKPKEEKYYLYPIINGTIFLGCFILPYSTTLSIIDRIVIEQGGAILALELVKKHTLEEIYYKKTHEFFNEVIKSRNPEALIAKRKEFNLIPSHSFFVTVIELVNYKDLYKLGADIHSIISLIKKTILQVRLIYGFHNKIIVLVSLTDSTLVDELIKSLTTIIHNWTNNNDSFVCVGVGSTKTGAYHIGKSYEEAKKSVAYLINKKETGIITYESIGVNRLFINQDTNEIEEFINGFFQPLNTARSRKNDLELTLLTYIKLNKSINETAQHLHIHINTLYQRLKKIEEILHLRFNDPKDFLKIQLACHLKESFAYSDEVH</sequence>
<dbReference type="OrthoDB" id="143422at2"/>